<feature type="binding site" evidence="8 10">
    <location>
        <position position="114"/>
    </location>
    <ligand>
        <name>substrate</name>
    </ligand>
</feature>
<feature type="binding site" evidence="8">
    <location>
        <begin position="194"/>
        <end position="199"/>
    </location>
    <ligand>
        <name>NADP(+)</name>
        <dbReference type="ChEBI" id="CHEBI:58349"/>
    </ligand>
</feature>
<dbReference type="GO" id="GO:0019353">
    <property type="term" value="P:protoporphyrinogen IX biosynthetic process from glutamate"/>
    <property type="evidence" value="ECO:0007669"/>
    <property type="project" value="TreeGrafter"/>
</dbReference>
<dbReference type="InterPro" id="IPR015896">
    <property type="entry name" value="4pyrrol_synth_GluRdtase_dimer"/>
</dbReference>
<dbReference type="InterPro" id="IPR000343">
    <property type="entry name" value="4pyrrol_synth_GluRdtase"/>
</dbReference>
<dbReference type="InterPro" id="IPR006151">
    <property type="entry name" value="Shikm_DH/Glu-tRNA_Rdtase"/>
</dbReference>
<evidence type="ECO:0000256" key="7">
    <source>
        <dbReference type="ARBA" id="ARBA00047464"/>
    </source>
</evidence>
<dbReference type="InterPro" id="IPR036343">
    <property type="entry name" value="GluRdtase_N_sf"/>
</dbReference>
<dbReference type="SUPFAM" id="SSF69742">
    <property type="entry name" value="Glutamyl tRNA-reductase catalytic, N-terminal domain"/>
    <property type="match status" value="1"/>
</dbReference>
<dbReference type="UniPathway" id="UPA00251">
    <property type="reaction ID" value="UER00316"/>
</dbReference>
<feature type="domain" description="Quinate/shikimate 5-dehydrogenase/glutamyl-tRNA reductase" evidence="14">
    <location>
        <begin position="177"/>
        <end position="311"/>
    </location>
</feature>
<comment type="miscellaneous">
    <text evidence="8">During catalysis, the active site Cys acts as a nucleophile attacking the alpha-carbonyl group of tRNA-bound glutamate with the formation of a thioester intermediate between enzyme and glutamate, and the concomitant release of tRNA(Glu). The thioester intermediate is finally reduced by direct hydride transfer from NADPH, to form the product GSA.</text>
</comment>
<accession>A0A143DE03</accession>
<dbReference type="GeneID" id="53316871"/>
<dbReference type="HAMAP" id="MF_00087">
    <property type="entry name" value="Glu_tRNA_reductase"/>
    <property type="match status" value="1"/>
</dbReference>
<feature type="binding site" evidence="8 10">
    <location>
        <position position="125"/>
    </location>
    <ligand>
        <name>substrate</name>
    </ligand>
</feature>
<evidence type="ECO:0000256" key="2">
    <source>
        <dbReference type="ARBA" id="ARBA00005916"/>
    </source>
</evidence>
<dbReference type="Pfam" id="PF05201">
    <property type="entry name" value="GlutR_N"/>
    <property type="match status" value="1"/>
</dbReference>
<evidence type="ECO:0000256" key="12">
    <source>
        <dbReference type="RuleBase" id="RU000584"/>
    </source>
</evidence>
<feature type="binding site" evidence="8 10">
    <location>
        <begin position="54"/>
        <end position="57"/>
    </location>
    <ligand>
        <name>substrate</name>
    </ligand>
</feature>
<comment type="pathway">
    <text evidence="1 8 12">Porphyrin-containing compound metabolism; protoporphyrin-IX biosynthesis; 5-aminolevulinate from L-glutamyl-tRNA(Glu): step 1/2.</text>
</comment>
<evidence type="ECO:0000256" key="8">
    <source>
        <dbReference type="HAMAP-Rule" id="MF_00087"/>
    </source>
</evidence>
<dbReference type="EMBL" id="CP014525">
    <property type="protein sequence ID" value="AMW34945.1"/>
    <property type="molecule type" value="Genomic_DNA"/>
</dbReference>
<dbReference type="InterPro" id="IPR036453">
    <property type="entry name" value="GluRdtase_dimer_dom_sf"/>
</dbReference>
<dbReference type="EC" id="1.2.1.70" evidence="3 8"/>
<feature type="site" description="Important for activity" evidence="8 11">
    <location>
        <position position="104"/>
    </location>
</feature>
<evidence type="ECO:0000259" key="14">
    <source>
        <dbReference type="Pfam" id="PF01488"/>
    </source>
</evidence>
<evidence type="ECO:0000256" key="11">
    <source>
        <dbReference type="PIRSR" id="PIRSR000445-4"/>
    </source>
</evidence>
<dbReference type="GO" id="GO:0008883">
    <property type="term" value="F:glutamyl-tRNA reductase activity"/>
    <property type="evidence" value="ECO:0007669"/>
    <property type="project" value="UniProtKB-UniRule"/>
</dbReference>
<comment type="domain">
    <text evidence="8">Possesses an unusual extended V-shaped dimeric structure with each monomer consisting of three distinct domains arranged along a curved 'spinal' alpha-helix. The N-terminal catalytic domain specifically recognizes the glutamate moiety of the substrate. The second domain is the NADPH-binding domain, and the third C-terminal domain is responsible for dimerization.</text>
</comment>
<evidence type="ECO:0000256" key="3">
    <source>
        <dbReference type="ARBA" id="ARBA00012970"/>
    </source>
</evidence>
<dbReference type="RefSeq" id="WP_066135070.1">
    <property type="nucleotide sequence ID" value="NZ_CP014525.1"/>
</dbReference>
<organism evidence="16 17">
    <name type="scientific">Haematospirillum jordaniae</name>
    <dbReference type="NCBI Taxonomy" id="1549855"/>
    <lineage>
        <taxon>Bacteria</taxon>
        <taxon>Pseudomonadati</taxon>
        <taxon>Pseudomonadota</taxon>
        <taxon>Alphaproteobacteria</taxon>
        <taxon>Rhodospirillales</taxon>
        <taxon>Novispirillaceae</taxon>
        <taxon>Haematospirillum</taxon>
    </lineage>
</organism>
<dbReference type="Gene3D" id="3.30.460.30">
    <property type="entry name" value="Glutamyl-tRNA reductase, N-terminal domain"/>
    <property type="match status" value="1"/>
</dbReference>
<dbReference type="SUPFAM" id="SSF51735">
    <property type="entry name" value="NAD(P)-binding Rossmann-fold domains"/>
    <property type="match status" value="1"/>
</dbReference>
<reference evidence="16 17" key="1">
    <citation type="submission" date="2016-02" db="EMBL/GenBank/DDBJ databases">
        <title>Complete Genome of H5569, the type strain of the newly described species Haematospirillium jordaniae.</title>
        <authorList>
            <person name="Nicholson A.C."/>
            <person name="Humrighouse B.W."/>
            <person name="Loparov V."/>
            <person name="McQuiston J.R."/>
        </authorList>
    </citation>
    <scope>NUCLEOTIDE SEQUENCE [LARGE SCALE GENOMIC DNA]</scope>
    <source>
        <strain evidence="16 17">H5569</strain>
    </source>
</reference>
<dbReference type="SUPFAM" id="SSF69075">
    <property type="entry name" value="Glutamyl tRNA-reductase dimerization domain"/>
    <property type="match status" value="1"/>
</dbReference>
<evidence type="ECO:0000256" key="10">
    <source>
        <dbReference type="PIRSR" id="PIRSR000445-2"/>
    </source>
</evidence>
<evidence type="ECO:0000313" key="17">
    <source>
        <dbReference type="Proteomes" id="UP000076066"/>
    </source>
</evidence>
<comment type="caution">
    <text evidence="8">Lacks conserved residue(s) required for the propagation of feature annotation.</text>
</comment>
<keyword evidence="17" id="KW-1185">Reference proteome</keyword>
<evidence type="ECO:0000259" key="15">
    <source>
        <dbReference type="Pfam" id="PF05201"/>
    </source>
</evidence>
<dbReference type="GO" id="GO:0050661">
    <property type="term" value="F:NADP binding"/>
    <property type="evidence" value="ECO:0007669"/>
    <property type="project" value="InterPro"/>
</dbReference>
<dbReference type="Pfam" id="PF01488">
    <property type="entry name" value="Shikimate_DH"/>
    <property type="match status" value="1"/>
</dbReference>
<comment type="function">
    <text evidence="8">Catalyzes the NADPH-dependent reduction of glutamyl-tRNA(Glu) to glutamate 1-semialdehyde (GSA).</text>
</comment>
<dbReference type="PANTHER" id="PTHR43013">
    <property type="entry name" value="GLUTAMYL-TRNA REDUCTASE"/>
    <property type="match status" value="1"/>
</dbReference>
<evidence type="ECO:0000256" key="6">
    <source>
        <dbReference type="ARBA" id="ARBA00023244"/>
    </source>
</evidence>
<comment type="subunit">
    <text evidence="8">Homodimer.</text>
</comment>
<feature type="binding site" evidence="10">
    <location>
        <begin position="119"/>
        <end position="121"/>
    </location>
    <ligand>
        <name>substrate</name>
    </ligand>
</feature>
<feature type="active site" description="Nucleophile" evidence="8 9">
    <location>
        <position position="55"/>
    </location>
</feature>
<keyword evidence="5 8" id="KW-0560">Oxidoreductase</keyword>
<protein>
    <recommendedName>
        <fullName evidence="3 8">Glutamyl-tRNA reductase</fullName>
        <shortName evidence="8">GluTR</shortName>
        <ecNumber evidence="3 8">1.2.1.70</ecNumber>
    </recommendedName>
</protein>
<evidence type="ECO:0000256" key="5">
    <source>
        <dbReference type="ARBA" id="ARBA00023002"/>
    </source>
</evidence>
<evidence type="ECO:0000313" key="16">
    <source>
        <dbReference type="EMBL" id="AMW34945.1"/>
    </source>
</evidence>
<evidence type="ECO:0000256" key="1">
    <source>
        <dbReference type="ARBA" id="ARBA00005059"/>
    </source>
</evidence>
<gene>
    <name evidence="8" type="primary">hemA</name>
    <name evidence="16" type="ORF">AY555_06840</name>
</gene>
<proteinExistence type="inferred from homology"/>
<dbReference type="FunFam" id="3.30.460.30:FF:000001">
    <property type="entry name" value="Glutamyl-tRNA reductase"/>
    <property type="match status" value="1"/>
</dbReference>
<dbReference type="InterPro" id="IPR015895">
    <property type="entry name" value="4pyrrol_synth_GluRdtase_N"/>
</dbReference>
<evidence type="ECO:0000256" key="9">
    <source>
        <dbReference type="PIRSR" id="PIRSR000445-1"/>
    </source>
</evidence>
<dbReference type="KEGG" id="hjo:AY555_06840"/>
<dbReference type="OrthoDB" id="110209at2"/>
<name>A0A143DE03_9PROT</name>
<keyword evidence="4 8" id="KW-0521">NADP</keyword>
<dbReference type="NCBIfam" id="TIGR01035">
    <property type="entry name" value="hemA"/>
    <property type="match status" value="1"/>
</dbReference>
<evidence type="ECO:0000256" key="4">
    <source>
        <dbReference type="ARBA" id="ARBA00022857"/>
    </source>
</evidence>
<dbReference type="CDD" id="cd05213">
    <property type="entry name" value="NAD_bind_Glutamyl_tRNA_reduct"/>
    <property type="match status" value="1"/>
</dbReference>
<dbReference type="Gene3D" id="3.40.50.720">
    <property type="entry name" value="NAD(P)-binding Rossmann-like Domain"/>
    <property type="match status" value="1"/>
</dbReference>
<comment type="catalytic activity">
    <reaction evidence="7 8 12">
        <text>(S)-4-amino-5-oxopentanoate + tRNA(Glu) + NADP(+) = L-glutamyl-tRNA(Glu) + NADPH + H(+)</text>
        <dbReference type="Rhea" id="RHEA:12344"/>
        <dbReference type="Rhea" id="RHEA-COMP:9663"/>
        <dbReference type="Rhea" id="RHEA-COMP:9680"/>
        <dbReference type="ChEBI" id="CHEBI:15378"/>
        <dbReference type="ChEBI" id="CHEBI:57501"/>
        <dbReference type="ChEBI" id="CHEBI:57783"/>
        <dbReference type="ChEBI" id="CHEBI:58349"/>
        <dbReference type="ChEBI" id="CHEBI:78442"/>
        <dbReference type="ChEBI" id="CHEBI:78520"/>
        <dbReference type="EC" id="1.2.1.70"/>
    </reaction>
</comment>
<sequence length="421" mass="45367">MVGRAADLLCIVGVNHRSGTLALRDSLVFEDQDIPAALHALKASGIGQAVLLSTCDRVEVIAVGSDPSALCMAAMAFLAGHAGQSVEEIRQQGYVRHGKEAVQHLFAVASSLDSMVIGEPHVLGQLKAAHRLSREQGMTGSALESCLQAAYATAKRVRQETGVARHPVSLTASALQVARDLFGDLRSRSLLVIGGVDLGDMMADAFQEAGVSAIMASARRPSLAERLAARLNGHVLPFEAIATALVNADIVIASVGARTWSVTADMVAMALRMRRQKPVLLLDLGVPGDIEAAVGRMPNAFLYDMQDLEHVAEEGRSLRENEARAAWSLVSAEVASFFRCHAERDAVPVIAALHQRFEAERLRALHEAGDDASKATRLLIGRLLHDPSETLRSMAGRPDSAEDYRWAERVLRRLFVLENKD</sequence>
<dbReference type="Pfam" id="PF00745">
    <property type="entry name" value="GlutR_dimer"/>
    <property type="match status" value="1"/>
</dbReference>
<feature type="domain" description="Glutamyl-tRNA reductase N-terminal" evidence="15">
    <location>
        <begin position="12"/>
        <end position="161"/>
    </location>
</feature>
<dbReference type="Proteomes" id="UP000076066">
    <property type="component" value="Chromosome"/>
</dbReference>
<feature type="domain" description="Tetrapyrrole biosynthesis glutamyl-tRNA reductase dimerisation" evidence="13">
    <location>
        <begin position="326"/>
        <end position="415"/>
    </location>
</feature>
<dbReference type="InterPro" id="IPR036291">
    <property type="entry name" value="NAD(P)-bd_dom_sf"/>
</dbReference>
<keyword evidence="6 8" id="KW-0627">Porphyrin biosynthesis</keyword>
<dbReference type="AlphaFoldDB" id="A0A143DE03"/>
<dbReference type="STRING" id="1549855.AY555_06840"/>
<comment type="similarity">
    <text evidence="2 8 12">Belongs to the glutamyl-tRNA reductase family.</text>
</comment>
<evidence type="ECO:0000259" key="13">
    <source>
        <dbReference type="Pfam" id="PF00745"/>
    </source>
</evidence>
<dbReference type="PANTHER" id="PTHR43013:SF1">
    <property type="entry name" value="GLUTAMYL-TRNA REDUCTASE"/>
    <property type="match status" value="1"/>
</dbReference>
<dbReference type="PIRSF" id="PIRSF000445">
    <property type="entry name" value="4pyrrol_synth_GluRdtase"/>
    <property type="match status" value="1"/>
</dbReference>